<keyword evidence="4" id="KW-0732">Signal</keyword>
<keyword evidence="2" id="KW-0964">Secreted</keyword>
<dbReference type="SMART" id="SM00110">
    <property type="entry name" value="C1Q"/>
    <property type="match status" value="1"/>
</dbReference>
<dbReference type="PRINTS" id="PR00007">
    <property type="entry name" value="COMPLEMNTC1Q"/>
</dbReference>
<accession>A0A8T2P205</accession>
<feature type="signal peptide" evidence="4">
    <location>
        <begin position="1"/>
        <end position="18"/>
    </location>
</feature>
<reference evidence="6" key="1">
    <citation type="thesis" date="2021" institute="BYU ScholarsArchive" country="Provo, UT, USA">
        <title>Applications of and Algorithms for Genome Assembly and Genomic Analyses with an Emphasis on Marine Teleosts.</title>
        <authorList>
            <person name="Pickett B.D."/>
        </authorList>
    </citation>
    <scope>NUCLEOTIDE SEQUENCE</scope>
    <source>
        <strain evidence="6">HI-2016</strain>
    </source>
</reference>
<organism evidence="6 7">
    <name type="scientific">Albula glossodonta</name>
    <name type="common">roundjaw bonefish</name>
    <dbReference type="NCBI Taxonomy" id="121402"/>
    <lineage>
        <taxon>Eukaryota</taxon>
        <taxon>Metazoa</taxon>
        <taxon>Chordata</taxon>
        <taxon>Craniata</taxon>
        <taxon>Vertebrata</taxon>
        <taxon>Euteleostomi</taxon>
        <taxon>Actinopterygii</taxon>
        <taxon>Neopterygii</taxon>
        <taxon>Teleostei</taxon>
        <taxon>Albuliformes</taxon>
        <taxon>Albulidae</taxon>
        <taxon>Albula</taxon>
    </lineage>
</organism>
<dbReference type="PANTHER" id="PTHR15427:SF48">
    <property type="entry name" value="COLLAGEN ALPHA-1(X) CHAIN"/>
    <property type="match status" value="1"/>
</dbReference>
<dbReference type="AlphaFoldDB" id="A0A8T2P205"/>
<dbReference type="InterPro" id="IPR008983">
    <property type="entry name" value="Tumour_necrosis_fac-like_dom"/>
</dbReference>
<dbReference type="Pfam" id="PF00386">
    <property type="entry name" value="C1q"/>
    <property type="match status" value="1"/>
</dbReference>
<evidence type="ECO:0000256" key="3">
    <source>
        <dbReference type="ARBA" id="ARBA00022530"/>
    </source>
</evidence>
<gene>
    <name evidence="6" type="ORF">JZ751_005000</name>
</gene>
<sequence length="439" mass="49693">MDLRITSVLLLLLALAEGHERYFARKVTKQPYPVKAQRPGPGSFTGHKVPQVNQDNLDPLVLLGPQERVAMDHQDHKAHQDHLDLLVTHQLVSQVPLAHLENLVPWAYLDTRESQVHLVLRDQGGCLGLLEALDQLASHLQDKRERLDMVSLEHQVREAKWVQWDLLGRLGNQELGNQVHLDTLGSLGRQVHLEVWELKVPQDQLECQELLVYQVWENQVHLEFQEKEELLALQVLLVRKVSQGQWGTLGLLGLLGLWAPLGLRVQEGSRLVPGEHLDLRVSKVRQVIQVNLVFQVVLDLWGIKVFKGAQENQGKEETMELLDQEDLLGQQVLQVCQALKATQVFPGLLAHVSAFSAVLTRAYPPSGEPIRFDQILYNGEHHYDPSSGIFTCQIPGVYYFAFHMHVNGANALVAMFRNGEPVVFSYDEYNKGFLDQMSG</sequence>
<evidence type="ECO:0000259" key="5">
    <source>
        <dbReference type="PROSITE" id="PS50871"/>
    </source>
</evidence>
<comment type="subcellular location">
    <subcellularLocation>
        <location evidence="1">Secreted</location>
        <location evidence="1">Extracellular space</location>
        <location evidence="1">Extracellular matrix</location>
    </subcellularLocation>
</comment>
<evidence type="ECO:0000313" key="6">
    <source>
        <dbReference type="EMBL" id="KAG9347433.1"/>
    </source>
</evidence>
<evidence type="ECO:0000256" key="2">
    <source>
        <dbReference type="ARBA" id="ARBA00022525"/>
    </source>
</evidence>
<protein>
    <recommendedName>
        <fullName evidence="5">C1q domain-containing protein</fullName>
    </recommendedName>
</protein>
<dbReference type="OrthoDB" id="8044756at2759"/>
<dbReference type="PROSITE" id="PS50871">
    <property type="entry name" value="C1Q"/>
    <property type="match status" value="1"/>
</dbReference>
<feature type="chain" id="PRO_5035842211" description="C1q domain-containing protein" evidence="4">
    <location>
        <begin position="19"/>
        <end position="439"/>
    </location>
</feature>
<evidence type="ECO:0000256" key="4">
    <source>
        <dbReference type="SAM" id="SignalP"/>
    </source>
</evidence>
<comment type="caution">
    <text evidence="6">The sequence shown here is derived from an EMBL/GenBank/DDBJ whole genome shotgun (WGS) entry which is preliminary data.</text>
</comment>
<keyword evidence="7" id="KW-1185">Reference proteome</keyword>
<dbReference type="Gene3D" id="2.60.120.40">
    <property type="match status" value="1"/>
</dbReference>
<name>A0A8T2P205_9TELE</name>
<keyword evidence="3" id="KW-0272">Extracellular matrix</keyword>
<feature type="non-terminal residue" evidence="6">
    <location>
        <position position="439"/>
    </location>
</feature>
<dbReference type="EMBL" id="JAFBMS010000013">
    <property type="protein sequence ID" value="KAG9347433.1"/>
    <property type="molecule type" value="Genomic_DNA"/>
</dbReference>
<dbReference type="InterPro" id="IPR050392">
    <property type="entry name" value="Collagen/C1q_domain"/>
</dbReference>
<dbReference type="PANTHER" id="PTHR15427">
    <property type="entry name" value="EMILIN ELASTIN MICROFIBRIL INTERFACE-LOCATED PROTEIN ELASTIN MICROFIBRIL INTERFACER"/>
    <property type="match status" value="1"/>
</dbReference>
<evidence type="ECO:0000313" key="7">
    <source>
        <dbReference type="Proteomes" id="UP000824540"/>
    </source>
</evidence>
<proteinExistence type="predicted"/>
<feature type="domain" description="C1q" evidence="5">
    <location>
        <begin position="348"/>
        <end position="439"/>
    </location>
</feature>
<dbReference type="Proteomes" id="UP000824540">
    <property type="component" value="Unassembled WGS sequence"/>
</dbReference>
<dbReference type="InterPro" id="IPR001073">
    <property type="entry name" value="C1q_dom"/>
</dbReference>
<dbReference type="SUPFAM" id="SSF49842">
    <property type="entry name" value="TNF-like"/>
    <property type="match status" value="1"/>
</dbReference>
<evidence type="ECO:0000256" key="1">
    <source>
        <dbReference type="ARBA" id="ARBA00004498"/>
    </source>
</evidence>